<dbReference type="SUPFAM" id="SSF51905">
    <property type="entry name" value="FAD/NAD(P)-binding domain"/>
    <property type="match status" value="1"/>
</dbReference>
<evidence type="ECO:0000313" key="5">
    <source>
        <dbReference type="EMBL" id="KAL2856707.1"/>
    </source>
</evidence>
<evidence type="ECO:0000256" key="3">
    <source>
        <dbReference type="ARBA" id="ARBA00023002"/>
    </source>
</evidence>
<keyword evidence="6" id="KW-1185">Reference proteome</keyword>
<organism evidence="5 6">
    <name type="scientific">Aspergillus pseudodeflectus</name>
    <dbReference type="NCBI Taxonomy" id="176178"/>
    <lineage>
        <taxon>Eukaryota</taxon>
        <taxon>Fungi</taxon>
        <taxon>Dikarya</taxon>
        <taxon>Ascomycota</taxon>
        <taxon>Pezizomycotina</taxon>
        <taxon>Eurotiomycetes</taxon>
        <taxon>Eurotiomycetidae</taxon>
        <taxon>Eurotiales</taxon>
        <taxon>Aspergillaceae</taxon>
        <taxon>Aspergillus</taxon>
        <taxon>Aspergillus subgen. Nidulantes</taxon>
    </lineage>
</organism>
<evidence type="ECO:0000259" key="4">
    <source>
        <dbReference type="Pfam" id="PF01494"/>
    </source>
</evidence>
<dbReference type="PANTHER" id="PTHR43004:SF5">
    <property type="entry name" value="FAD-BINDING DOMAIN-CONTAINING PROTEIN"/>
    <property type="match status" value="1"/>
</dbReference>
<feature type="domain" description="FAD-binding" evidence="4">
    <location>
        <begin position="43"/>
        <end position="105"/>
    </location>
</feature>
<evidence type="ECO:0000256" key="1">
    <source>
        <dbReference type="ARBA" id="ARBA00022630"/>
    </source>
</evidence>
<keyword evidence="2" id="KW-0274">FAD</keyword>
<sequence>MYGITSTLIPRRRSYRSYQRNQRSLSYHQGVECIDFECDDAMSLDEYFVTSTFLNRTTEDTFQLKSKYLIGADGGRSFVRRHAGIPFEGDTSEDQWIRIDGIAETDMPIARAYGAIESETHGNVLWAPLNHGATRIGYAYSANIALKYPDGVTQEVVVQEVITSMKPFKVKFKEVY</sequence>
<dbReference type="InterPro" id="IPR050641">
    <property type="entry name" value="RIFMO-like"/>
</dbReference>
<dbReference type="Gene3D" id="3.50.50.60">
    <property type="entry name" value="FAD/NAD(P)-binding domain"/>
    <property type="match status" value="1"/>
</dbReference>
<dbReference type="InterPro" id="IPR002938">
    <property type="entry name" value="FAD-bd"/>
</dbReference>
<proteinExistence type="predicted"/>
<dbReference type="Pfam" id="PF01494">
    <property type="entry name" value="FAD_binding_3"/>
    <property type="match status" value="1"/>
</dbReference>
<keyword evidence="1" id="KW-0285">Flavoprotein</keyword>
<evidence type="ECO:0000313" key="6">
    <source>
        <dbReference type="Proteomes" id="UP001610444"/>
    </source>
</evidence>
<name>A0ABR4KZM0_9EURO</name>
<dbReference type="GeneID" id="98154185"/>
<dbReference type="EMBL" id="JBFXLR010000007">
    <property type="protein sequence ID" value="KAL2856707.1"/>
    <property type="molecule type" value="Genomic_DNA"/>
</dbReference>
<reference evidence="5 6" key="1">
    <citation type="submission" date="2024-07" db="EMBL/GenBank/DDBJ databases">
        <title>Section-level genome sequencing and comparative genomics of Aspergillus sections Usti and Cavernicolus.</title>
        <authorList>
            <consortium name="Lawrence Berkeley National Laboratory"/>
            <person name="Nybo J.L."/>
            <person name="Vesth T.C."/>
            <person name="Theobald S."/>
            <person name="Frisvad J.C."/>
            <person name="Larsen T.O."/>
            <person name="Kjaerboelling I."/>
            <person name="Rothschild-Mancinelli K."/>
            <person name="Lyhne E.K."/>
            <person name="Kogle M.E."/>
            <person name="Barry K."/>
            <person name="Clum A."/>
            <person name="Na H."/>
            <person name="Ledsgaard L."/>
            <person name="Lin J."/>
            <person name="Lipzen A."/>
            <person name="Kuo A."/>
            <person name="Riley R."/>
            <person name="Mondo S."/>
            <person name="LaButti K."/>
            <person name="Haridas S."/>
            <person name="Pangalinan J."/>
            <person name="Salamov A.A."/>
            <person name="Simmons B.A."/>
            <person name="Magnuson J.K."/>
            <person name="Chen J."/>
            <person name="Drula E."/>
            <person name="Henrissat B."/>
            <person name="Wiebenga A."/>
            <person name="Lubbers R.J."/>
            <person name="Gomes A.C."/>
            <person name="Macurrencykelacurrency M.R."/>
            <person name="Stajich J."/>
            <person name="Grigoriev I.V."/>
            <person name="Mortensen U.H."/>
            <person name="De vries R.P."/>
            <person name="Baker S.E."/>
            <person name="Andersen M.R."/>
        </authorList>
    </citation>
    <scope>NUCLEOTIDE SEQUENCE [LARGE SCALE GENOMIC DNA]</scope>
    <source>
        <strain evidence="5 6">CBS 756.74</strain>
    </source>
</reference>
<dbReference type="RefSeq" id="XP_070902571.1">
    <property type="nucleotide sequence ID" value="XM_071039021.1"/>
</dbReference>
<dbReference type="Gene3D" id="3.30.9.10">
    <property type="entry name" value="D-Amino Acid Oxidase, subunit A, domain 2"/>
    <property type="match status" value="1"/>
</dbReference>
<evidence type="ECO:0000256" key="2">
    <source>
        <dbReference type="ARBA" id="ARBA00022827"/>
    </source>
</evidence>
<dbReference type="InterPro" id="IPR036188">
    <property type="entry name" value="FAD/NAD-bd_sf"/>
</dbReference>
<protein>
    <recommendedName>
        <fullName evidence="4">FAD-binding domain-containing protein</fullName>
    </recommendedName>
</protein>
<comment type="caution">
    <text evidence="5">The sequence shown here is derived from an EMBL/GenBank/DDBJ whole genome shotgun (WGS) entry which is preliminary data.</text>
</comment>
<dbReference type="PANTHER" id="PTHR43004">
    <property type="entry name" value="TRK SYSTEM POTASSIUM UPTAKE PROTEIN"/>
    <property type="match status" value="1"/>
</dbReference>
<gene>
    <name evidence="5" type="ORF">BJX68DRAFT_229364</name>
</gene>
<dbReference type="Proteomes" id="UP001610444">
    <property type="component" value="Unassembled WGS sequence"/>
</dbReference>
<accession>A0ABR4KZM0</accession>
<dbReference type="SUPFAM" id="SSF54373">
    <property type="entry name" value="FAD-linked reductases, C-terminal domain"/>
    <property type="match status" value="1"/>
</dbReference>
<keyword evidence="3" id="KW-0560">Oxidoreductase</keyword>